<dbReference type="AlphaFoldDB" id="A0A834I4U8"/>
<feature type="domain" description="C2H2-type" evidence="6">
    <location>
        <begin position="132"/>
        <end position="160"/>
    </location>
</feature>
<dbReference type="GO" id="GO:0008270">
    <property type="term" value="F:zinc ion binding"/>
    <property type="evidence" value="ECO:0007669"/>
    <property type="project" value="UniProtKB-KW"/>
</dbReference>
<evidence type="ECO:0000256" key="4">
    <source>
        <dbReference type="ARBA" id="ARBA00022833"/>
    </source>
</evidence>
<dbReference type="InterPro" id="IPR052709">
    <property type="entry name" value="Transposase-MT_Hybrid"/>
</dbReference>
<dbReference type="Gene3D" id="3.30.160.60">
    <property type="entry name" value="Classic Zinc Finger"/>
    <property type="match status" value="2"/>
</dbReference>
<evidence type="ECO:0000256" key="3">
    <source>
        <dbReference type="ARBA" id="ARBA00022771"/>
    </source>
</evidence>
<organism evidence="7 8">
    <name type="scientific">Rhynchophorus ferrugineus</name>
    <name type="common">Red palm weevil</name>
    <name type="synonym">Curculio ferrugineus</name>
    <dbReference type="NCBI Taxonomy" id="354439"/>
    <lineage>
        <taxon>Eukaryota</taxon>
        <taxon>Metazoa</taxon>
        <taxon>Ecdysozoa</taxon>
        <taxon>Arthropoda</taxon>
        <taxon>Hexapoda</taxon>
        <taxon>Insecta</taxon>
        <taxon>Pterygota</taxon>
        <taxon>Neoptera</taxon>
        <taxon>Endopterygota</taxon>
        <taxon>Coleoptera</taxon>
        <taxon>Polyphaga</taxon>
        <taxon>Cucujiformia</taxon>
        <taxon>Curculionidae</taxon>
        <taxon>Dryophthorinae</taxon>
        <taxon>Rhynchophorus</taxon>
    </lineage>
</organism>
<keyword evidence="1" id="KW-0479">Metal-binding</keyword>
<dbReference type="PANTHER" id="PTHR46060:SF1">
    <property type="entry name" value="MARINER MOS1 TRANSPOSASE-LIKE PROTEIN"/>
    <property type="match status" value="1"/>
</dbReference>
<evidence type="ECO:0000259" key="6">
    <source>
        <dbReference type="PROSITE" id="PS50157"/>
    </source>
</evidence>
<dbReference type="PROSITE" id="PS00028">
    <property type="entry name" value="ZINC_FINGER_C2H2_1"/>
    <property type="match status" value="2"/>
</dbReference>
<dbReference type="InterPro" id="IPR041426">
    <property type="entry name" value="Mos1_HTH"/>
</dbReference>
<dbReference type="EMBL" id="JAACXV010013723">
    <property type="protein sequence ID" value="KAF7272706.1"/>
    <property type="molecule type" value="Genomic_DNA"/>
</dbReference>
<keyword evidence="4" id="KW-0862">Zinc</keyword>
<dbReference type="FunFam" id="3.30.160.60:FF:000110">
    <property type="entry name" value="Zinc finger protein-like"/>
    <property type="match status" value="2"/>
</dbReference>
<sequence length="455" mass="52158">MSEKLQQRNCIKFCFKKGFSASRTYTFVKQSFGDDALSRARVFDWYRLFKEGRERVEDDKRPGRPSTSTDEQHVKQIKDLVVKNPQVTIRDLVNITKLSFGSIQSILKDNSDLKRIPSRVAKTSVHNGDRPFLCPHCEKAFSRHGNLKQHIKKTHETVQSDDDSLYSIGQVKMSNPNLDLLEDPLPVRREDLVPTVDNQAQDETKCLLKQLNSKTGKCSSRIVLPDKDQKSVSSTQLIENYNITNMPFGDFEYLTKSENEQCDTLSNLVHGDVIEPLHEENNKVATELKTKERVHNGERPFLCPHCHKAFSRHGNLKHHIKKNHRLAQSEDESLYNIGQVEILNQNSDLLEEPLPVRREDLIPKNYKRLPLDESGNPQKPLIKRPRKCQNLSPMASLNADEKSTSMQSTENYNITNMPFGDLEYLTKTDNEQGNVSVMHGDVIEPLVEIKIEQSD</sequence>
<dbReference type="InterPro" id="IPR013087">
    <property type="entry name" value="Znf_C2H2_type"/>
</dbReference>
<dbReference type="Pfam" id="PF17906">
    <property type="entry name" value="HTH_48"/>
    <property type="match status" value="1"/>
</dbReference>
<protein>
    <recommendedName>
        <fullName evidence="6">C2H2-type domain-containing protein</fullName>
    </recommendedName>
</protein>
<evidence type="ECO:0000256" key="1">
    <source>
        <dbReference type="ARBA" id="ARBA00022723"/>
    </source>
</evidence>
<evidence type="ECO:0000313" key="7">
    <source>
        <dbReference type="EMBL" id="KAF7272706.1"/>
    </source>
</evidence>
<keyword evidence="3 5" id="KW-0863">Zinc-finger</keyword>
<feature type="domain" description="C2H2-type" evidence="6">
    <location>
        <begin position="301"/>
        <end position="329"/>
    </location>
</feature>
<evidence type="ECO:0000256" key="2">
    <source>
        <dbReference type="ARBA" id="ARBA00022737"/>
    </source>
</evidence>
<dbReference type="SMART" id="SM00355">
    <property type="entry name" value="ZnF_C2H2"/>
    <property type="match status" value="2"/>
</dbReference>
<evidence type="ECO:0000313" key="8">
    <source>
        <dbReference type="Proteomes" id="UP000625711"/>
    </source>
</evidence>
<dbReference type="PANTHER" id="PTHR46060">
    <property type="entry name" value="MARINER MOS1 TRANSPOSASE-LIKE PROTEIN"/>
    <property type="match status" value="1"/>
</dbReference>
<dbReference type="PROSITE" id="PS50157">
    <property type="entry name" value="ZINC_FINGER_C2H2_2"/>
    <property type="match status" value="2"/>
</dbReference>
<dbReference type="InterPro" id="IPR036236">
    <property type="entry name" value="Znf_C2H2_sf"/>
</dbReference>
<dbReference type="SUPFAM" id="SSF57667">
    <property type="entry name" value="beta-beta-alpha zinc fingers"/>
    <property type="match status" value="2"/>
</dbReference>
<dbReference type="OrthoDB" id="6762005at2759"/>
<accession>A0A834I4U8</accession>
<reference evidence="7" key="1">
    <citation type="submission" date="2020-08" db="EMBL/GenBank/DDBJ databases">
        <title>Genome sequencing and assembly of the red palm weevil Rhynchophorus ferrugineus.</title>
        <authorList>
            <person name="Dias G.B."/>
            <person name="Bergman C.M."/>
            <person name="Manee M."/>
        </authorList>
    </citation>
    <scope>NUCLEOTIDE SEQUENCE</scope>
    <source>
        <strain evidence="7">AA-2017</strain>
        <tissue evidence="7">Whole larva</tissue>
    </source>
</reference>
<dbReference type="Gene3D" id="1.10.10.1450">
    <property type="match status" value="1"/>
</dbReference>
<dbReference type="Pfam" id="PF00096">
    <property type="entry name" value="zf-C2H2"/>
    <property type="match status" value="2"/>
</dbReference>
<dbReference type="Proteomes" id="UP000625711">
    <property type="component" value="Unassembled WGS sequence"/>
</dbReference>
<keyword evidence="8" id="KW-1185">Reference proteome</keyword>
<keyword evidence="2" id="KW-0677">Repeat</keyword>
<name>A0A834I4U8_RHYFE</name>
<comment type="caution">
    <text evidence="7">The sequence shown here is derived from an EMBL/GenBank/DDBJ whole genome shotgun (WGS) entry which is preliminary data.</text>
</comment>
<gene>
    <name evidence="7" type="ORF">GWI33_014538</name>
</gene>
<proteinExistence type="predicted"/>
<evidence type="ECO:0000256" key="5">
    <source>
        <dbReference type="PROSITE-ProRule" id="PRU00042"/>
    </source>
</evidence>